<feature type="non-terminal residue" evidence="3">
    <location>
        <position position="192"/>
    </location>
</feature>
<dbReference type="AlphaFoldDB" id="A0A9P4PYW0"/>
<comment type="caution">
    <text evidence="3">The sequence shown here is derived from an EMBL/GenBank/DDBJ whole genome shotgun (WGS) entry which is preliminary data.</text>
</comment>
<keyword evidence="2" id="KW-0812">Transmembrane</keyword>
<evidence type="ECO:0000313" key="4">
    <source>
        <dbReference type="Proteomes" id="UP000799441"/>
    </source>
</evidence>
<accession>A0A9P4PYW0</accession>
<keyword evidence="4" id="KW-1185">Reference proteome</keyword>
<reference evidence="3" key="1">
    <citation type="journal article" date="2020" name="Stud. Mycol.">
        <title>101 Dothideomycetes genomes: a test case for predicting lifestyles and emergence of pathogens.</title>
        <authorList>
            <person name="Haridas S."/>
            <person name="Albert R."/>
            <person name="Binder M."/>
            <person name="Bloem J."/>
            <person name="Labutti K."/>
            <person name="Salamov A."/>
            <person name="Andreopoulos B."/>
            <person name="Baker S."/>
            <person name="Barry K."/>
            <person name="Bills G."/>
            <person name="Bluhm B."/>
            <person name="Cannon C."/>
            <person name="Castanera R."/>
            <person name="Culley D."/>
            <person name="Daum C."/>
            <person name="Ezra D."/>
            <person name="Gonzalez J."/>
            <person name="Henrissat B."/>
            <person name="Kuo A."/>
            <person name="Liang C."/>
            <person name="Lipzen A."/>
            <person name="Lutzoni F."/>
            <person name="Magnuson J."/>
            <person name="Mondo S."/>
            <person name="Nolan M."/>
            <person name="Ohm R."/>
            <person name="Pangilinan J."/>
            <person name="Park H.-J."/>
            <person name="Ramirez L."/>
            <person name="Alfaro M."/>
            <person name="Sun H."/>
            <person name="Tritt A."/>
            <person name="Yoshinaga Y."/>
            <person name="Zwiers L.-H."/>
            <person name="Turgeon B."/>
            <person name="Goodwin S."/>
            <person name="Spatafora J."/>
            <person name="Crous P."/>
            <person name="Grigoriev I."/>
        </authorList>
    </citation>
    <scope>NUCLEOTIDE SEQUENCE</scope>
    <source>
        <strain evidence="3">CBS 116435</strain>
    </source>
</reference>
<keyword evidence="2" id="KW-0472">Membrane</keyword>
<protein>
    <submittedName>
        <fullName evidence="3">Uncharacterized protein</fullName>
    </submittedName>
</protein>
<keyword evidence="2" id="KW-1133">Transmembrane helix</keyword>
<gene>
    <name evidence="3" type="ORF">K431DRAFT_288466</name>
</gene>
<organism evidence="3 4">
    <name type="scientific">Polychaeton citri CBS 116435</name>
    <dbReference type="NCBI Taxonomy" id="1314669"/>
    <lineage>
        <taxon>Eukaryota</taxon>
        <taxon>Fungi</taxon>
        <taxon>Dikarya</taxon>
        <taxon>Ascomycota</taxon>
        <taxon>Pezizomycotina</taxon>
        <taxon>Dothideomycetes</taxon>
        <taxon>Dothideomycetidae</taxon>
        <taxon>Capnodiales</taxon>
        <taxon>Capnodiaceae</taxon>
        <taxon>Polychaeton</taxon>
    </lineage>
</organism>
<dbReference type="EMBL" id="MU003842">
    <property type="protein sequence ID" value="KAF2717497.1"/>
    <property type="molecule type" value="Genomic_DNA"/>
</dbReference>
<evidence type="ECO:0000256" key="1">
    <source>
        <dbReference type="SAM" id="MobiDB-lite"/>
    </source>
</evidence>
<dbReference type="Proteomes" id="UP000799441">
    <property type="component" value="Unassembled WGS sequence"/>
</dbReference>
<evidence type="ECO:0000256" key="2">
    <source>
        <dbReference type="SAM" id="Phobius"/>
    </source>
</evidence>
<dbReference type="OrthoDB" id="3826819at2759"/>
<sequence length="192" mass="21779">MSRRPPSFDNAFEDPELPSYEDSQSVHPPSYSVVRVPIKASDLEKPSPSGAEAAIQRNPITTTKTGLRGKYARSRPENDFRIVEMRKSDYELYWQKGPDGEYLPSIIEPPQGRREWLRKQLEMNEAWRRNVRAGDRDPPVLYGNKRERVISGATHAAALTACVATGPLAVGAIWGWDRIKQRRSGQKTDSRM</sequence>
<evidence type="ECO:0000313" key="3">
    <source>
        <dbReference type="EMBL" id="KAF2717497.1"/>
    </source>
</evidence>
<name>A0A9P4PYW0_9PEZI</name>
<proteinExistence type="predicted"/>
<feature type="transmembrane region" description="Helical" evidence="2">
    <location>
        <begin position="156"/>
        <end position="176"/>
    </location>
</feature>
<feature type="region of interest" description="Disordered" evidence="1">
    <location>
        <begin position="1"/>
        <end position="67"/>
    </location>
</feature>